<dbReference type="Proteomes" id="UP000256337">
    <property type="component" value="Unassembled WGS sequence"/>
</dbReference>
<organism evidence="3 4">
    <name type="scientific">Staphylococcus felis</name>
    <dbReference type="NCBI Taxonomy" id="46127"/>
    <lineage>
        <taxon>Bacteria</taxon>
        <taxon>Bacillati</taxon>
        <taxon>Bacillota</taxon>
        <taxon>Bacilli</taxon>
        <taxon>Bacillales</taxon>
        <taxon>Staphylococcaceae</taxon>
        <taxon>Staphylococcus</taxon>
    </lineage>
</organism>
<name>A0AAX1RY86_9STAP</name>
<dbReference type="AlphaFoldDB" id="A0AAX1RY86"/>
<dbReference type="InterPro" id="IPR043129">
    <property type="entry name" value="ATPase_NBD"/>
</dbReference>
<gene>
    <name evidence="3" type="ORF">DOS76_01255</name>
    <name evidence="2" type="ORF">I9026_09900</name>
</gene>
<comment type="similarity">
    <text evidence="1">Belongs to the ROK (NagC/XylR) family.</text>
</comment>
<evidence type="ECO:0000313" key="5">
    <source>
        <dbReference type="Proteomes" id="UP000597038"/>
    </source>
</evidence>
<reference evidence="3 4" key="1">
    <citation type="journal article" date="2018" name="Vet. Microbiol.">
        <title>Characterisation of Staphylococcus felis isolated from cats using whole genome sequencing.</title>
        <authorList>
            <person name="Worthing K."/>
            <person name="Pang S."/>
            <person name="Trott D.J."/>
            <person name="Abraham S."/>
            <person name="Coombs G.W."/>
            <person name="Jordan D."/>
            <person name="McIntyre L."/>
            <person name="Davies M.R."/>
            <person name="Norris J."/>
        </authorList>
    </citation>
    <scope>NUCLEOTIDE SEQUENCE [LARGE SCALE GENOMIC DNA]</scope>
    <source>
        <strain evidence="3 4">F25</strain>
    </source>
</reference>
<sequence length="287" mass="32355">MIKVAFDIGGTYIKSAVVTDELTIEHFERVRTPKNIDHAILNIVKARLEAIIHQYENPEVRLGISTAGAVDRDNKTIAYANENILNYTGTNFEDCLKHMVSRIQVYNDVDAALLGELTQMNQNDKNVFCLTLGTGIGGSYYHKDFGLITGARHRPHQIGNLLYDTASKTYYEQRASTRALKRQLKASNYNHCDIPRLFDEAEDGYKEAQQQLSNWGREIARGIAEVQIMYDPDEIIIGGGVSAQQQRLLKYIVPHVPMFLPKDYGHANIRCAQFDNYAALIGAVSRM</sequence>
<dbReference type="EMBL" id="QKYD01000024">
    <property type="protein sequence ID" value="REI24953.1"/>
    <property type="molecule type" value="Genomic_DNA"/>
</dbReference>
<evidence type="ECO:0000256" key="1">
    <source>
        <dbReference type="ARBA" id="ARBA00006479"/>
    </source>
</evidence>
<keyword evidence="5" id="KW-1185">Reference proteome</keyword>
<dbReference type="InterPro" id="IPR000600">
    <property type="entry name" value="ROK"/>
</dbReference>
<dbReference type="SUPFAM" id="SSF53067">
    <property type="entry name" value="Actin-like ATPase domain"/>
    <property type="match status" value="1"/>
</dbReference>
<dbReference type="Pfam" id="PF00480">
    <property type="entry name" value="ROK"/>
    <property type="match status" value="1"/>
</dbReference>
<proteinExistence type="inferred from homology"/>
<evidence type="ECO:0000313" key="3">
    <source>
        <dbReference type="EMBL" id="REI24953.1"/>
    </source>
</evidence>
<protein>
    <submittedName>
        <fullName evidence="3">ROK family protein</fullName>
    </submittedName>
</protein>
<dbReference type="Proteomes" id="UP000597038">
    <property type="component" value="Unassembled WGS sequence"/>
</dbReference>
<dbReference type="EMBL" id="JAEDAQ010000017">
    <property type="protein sequence ID" value="MBH9581685.1"/>
    <property type="molecule type" value="Genomic_DNA"/>
</dbReference>
<evidence type="ECO:0000313" key="2">
    <source>
        <dbReference type="EMBL" id="MBH9581685.1"/>
    </source>
</evidence>
<dbReference type="RefSeq" id="WP_115856120.1">
    <property type="nucleotide sequence ID" value="NZ_CAJUZQ010000066.1"/>
</dbReference>
<accession>A0AAX1RY86</accession>
<dbReference type="PANTHER" id="PTHR18964:SF165">
    <property type="entry name" value="BETA-GLUCOSIDE KINASE"/>
    <property type="match status" value="1"/>
</dbReference>
<dbReference type="Gene3D" id="3.30.420.40">
    <property type="match status" value="2"/>
</dbReference>
<dbReference type="PANTHER" id="PTHR18964">
    <property type="entry name" value="ROK (REPRESSOR, ORF, KINASE) FAMILY"/>
    <property type="match status" value="1"/>
</dbReference>
<comment type="caution">
    <text evidence="3">The sequence shown here is derived from an EMBL/GenBank/DDBJ whole genome shotgun (WGS) entry which is preliminary data.</text>
</comment>
<reference evidence="2 5" key="2">
    <citation type="submission" date="2020-12" db="EMBL/GenBank/DDBJ databases">
        <title>Genomic analysis of Staphylococcus felis from a cat with skin infection.</title>
        <authorList>
            <person name="Aslantas O."/>
            <person name="Keskin O."/>
            <person name="Buyukaltay K."/>
            <person name="Gullu Yucetepe A."/>
        </authorList>
    </citation>
    <scope>NUCLEOTIDE SEQUENCE [LARGE SCALE GENOMIC DNA]</scope>
    <source>
        <strain evidence="2 5">HARRANVET</strain>
    </source>
</reference>
<evidence type="ECO:0000313" key="4">
    <source>
        <dbReference type="Proteomes" id="UP000256337"/>
    </source>
</evidence>